<dbReference type="HOGENOM" id="CLU_2558752_0_0_1"/>
<dbReference type="Proteomes" id="UP000001072">
    <property type="component" value="Unassembled WGS sequence"/>
</dbReference>
<dbReference type="RefSeq" id="XP_007404374.1">
    <property type="nucleotide sequence ID" value="XM_007404312.1"/>
</dbReference>
<protein>
    <submittedName>
        <fullName evidence="2">Secreted protein</fullName>
    </submittedName>
</protein>
<dbReference type="GeneID" id="18935101"/>
<gene>
    <name evidence="2" type="ORF">MELLADRAFT_89167</name>
</gene>
<dbReference type="OrthoDB" id="10409049at2759"/>
<keyword evidence="3" id="KW-1185">Reference proteome</keyword>
<feature type="signal peptide" evidence="1">
    <location>
        <begin position="1"/>
        <end position="19"/>
    </location>
</feature>
<evidence type="ECO:0000313" key="2">
    <source>
        <dbReference type="EMBL" id="EGG11999.1"/>
    </source>
</evidence>
<sequence length="82" mass="8898">MRFNFVFAVIASITVTITAMPHANSDANHSLMPRNLPQEANLNPRATFESQGGVLSGSKLYYNQYDNGGGNTYSDPTKTSQA</sequence>
<dbReference type="InParanoid" id="F4R577"/>
<name>F4R577_MELLP</name>
<reference evidence="3" key="1">
    <citation type="journal article" date="2011" name="Proc. Natl. Acad. Sci. U.S.A.">
        <title>Obligate biotrophy features unraveled by the genomic analysis of rust fungi.</title>
        <authorList>
            <person name="Duplessis S."/>
            <person name="Cuomo C.A."/>
            <person name="Lin Y.-C."/>
            <person name="Aerts A."/>
            <person name="Tisserant E."/>
            <person name="Veneault-Fourrey C."/>
            <person name="Joly D.L."/>
            <person name="Hacquard S."/>
            <person name="Amselem J."/>
            <person name="Cantarel B.L."/>
            <person name="Chiu R."/>
            <person name="Coutinho P.M."/>
            <person name="Feau N."/>
            <person name="Field M."/>
            <person name="Frey P."/>
            <person name="Gelhaye E."/>
            <person name="Goldberg J."/>
            <person name="Grabherr M.G."/>
            <person name="Kodira C.D."/>
            <person name="Kohler A."/>
            <person name="Kuees U."/>
            <person name="Lindquist E.A."/>
            <person name="Lucas S.M."/>
            <person name="Mago R."/>
            <person name="Mauceli E."/>
            <person name="Morin E."/>
            <person name="Murat C."/>
            <person name="Pangilinan J.L."/>
            <person name="Park R."/>
            <person name="Pearson M."/>
            <person name="Quesneville H."/>
            <person name="Rouhier N."/>
            <person name="Sakthikumar S."/>
            <person name="Salamov A.A."/>
            <person name="Schmutz J."/>
            <person name="Selles B."/>
            <person name="Shapiro H."/>
            <person name="Tanguay P."/>
            <person name="Tuskan G.A."/>
            <person name="Henrissat B."/>
            <person name="Van de Peer Y."/>
            <person name="Rouze P."/>
            <person name="Ellis J.G."/>
            <person name="Dodds P.N."/>
            <person name="Schein J.E."/>
            <person name="Zhong S."/>
            <person name="Hamelin R.C."/>
            <person name="Grigoriev I.V."/>
            <person name="Szabo L.J."/>
            <person name="Martin F."/>
        </authorList>
    </citation>
    <scope>NUCLEOTIDE SEQUENCE [LARGE SCALE GENOMIC DNA]</scope>
    <source>
        <strain evidence="3">98AG31 / pathotype 3-4-7</strain>
    </source>
</reference>
<feature type="chain" id="PRO_5003314812" evidence="1">
    <location>
        <begin position="20"/>
        <end position="82"/>
    </location>
</feature>
<proteinExistence type="predicted"/>
<dbReference type="EMBL" id="GL883091">
    <property type="protein sequence ID" value="EGG11999.1"/>
    <property type="molecule type" value="Genomic_DNA"/>
</dbReference>
<evidence type="ECO:0000313" key="3">
    <source>
        <dbReference type="Proteomes" id="UP000001072"/>
    </source>
</evidence>
<dbReference type="KEGG" id="mlr:MELLADRAFT_89167"/>
<evidence type="ECO:0000256" key="1">
    <source>
        <dbReference type="SAM" id="SignalP"/>
    </source>
</evidence>
<accession>F4R577</accession>
<organism evidence="3">
    <name type="scientific">Melampsora larici-populina (strain 98AG31 / pathotype 3-4-7)</name>
    <name type="common">Poplar leaf rust fungus</name>
    <dbReference type="NCBI Taxonomy" id="747676"/>
    <lineage>
        <taxon>Eukaryota</taxon>
        <taxon>Fungi</taxon>
        <taxon>Dikarya</taxon>
        <taxon>Basidiomycota</taxon>
        <taxon>Pucciniomycotina</taxon>
        <taxon>Pucciniomycetes</taxon>
        <taxon>Pucciniales</taxon>
        <taxon>Melampsoraceae</taxon>
        <taxon>Melampsora</taxon>
    </lineage>
</organism>
<keyword evidence="1" id="KW-0732">Signal</keyword>
<dbReference type="VEuPathDB" id="FungiDB:MELLADRAFT_89167"/>
<dbReference type="AlphaFoldDB" id="F4R577"/>